<protein>
    <submittedName>
        <fullName evidence="1">Uncharacterized protein</fullName>
    </submittedName>
</protein>
<dbReference type="Proteomes" id="UP000606974">
    <property type="component" value="Unassembled WGS sequence"/>
</dbReference>
<gene>
    <name evidence="1" type="ORF">GJ744_009384</name>
</gene>
<organism evidence="1 2">
    <name type="scientific">Endocarpon pusillum</name>
    <dbReference type="NCBI Taxonomy" id="364733"/>
    <lineage>
        <taxon>Eukaryota</taxon>
        <taxon>Fungi</taxon>
        <taxon>Dikarya</taxon>
        <taxon>Ascomycota</taxon>
        <taxon>Pezizomycotina</taxon>
        <taxon>Eurotiomycetes</taxon>
        <taxon>Chaetothyriomycetidae</taxon>
        <taxon>Verrucariales</taxon>
        <taxon>Verrucariaceae</taxon>
        <taxon>Endocarpon</taxon>
    </lineage>
</organism>
<reference evidence="1" key="1">
    <citation type="submission" date="2020-02" db="EMBL/GenBank/DDBJ databases">
        <authorList>
            <person name="Palmer J.M."/>
        </authorList>
    </citation>
    <scope>NUCLEOTIDE SEQUENCE</scope>
    <source>
        <strain evidence="1">EPUS1.4</strain>
        <tissue evidence="1">Thallus</tissue>
    </source>
</reference>
<name>A0A8H7E2M2_9EURO</name>
<sequence>MDQGAFLQAAAAGKILATPLVPTTYLLSCAPLPPVNLVREGDSVNKPGRWISSISIRVLSTSYSRPIH</sequence>
<dbReference type="AlphaFoldDB" id="A0A8H7E2M2"/>
<comment type="caution">
    <text evidence="1">The sequence shown here is derived from an EMBL/GenBank/DDBJ whole genome shotgun (WGS) entry which is preliminary data.</text>
</comment>
<evidence type="ECO:0000313" key="2">
    <source>
        <dbReference type="Proteomes" id="UP000606974"/>
    </source>
</evidence>
<accession>A0A8H7E2M2</accession>
<dbReference type="EMBL" id="JAACFV010000056">
    <property type="protein sequence ID" value="KAF7508239.1"/>
    <property type="molecule type" value="Genomic_DNA"/>
</dbReference>
<proteinExistence type="predicted"/>
<evidence type="ECO:0000313" key="1">
    <source>
        <dbReference type="EMBL" id="KAF7508239.1"/>
    </source>
</evidence>
<keyword evidence="2" id="KW-1185">Reference proteome</keyword>